<dbReference type="InterPro" id="IPR036388">
    <property type="entry name" value="WH-like_DNA-bd_sf"/>
</dbReference>
<keyword evidence="3" id="KW-0731">Sigma factor</keyword>
<dbReference type="PANTHER" id="PTHR43133">
    <property type="entry name" value="RNA POLYMERASE ECF-TYPE SIGMA FACTO"/>
    <property type="match status" value="1"/>
</dbReference>
<feature type="domain" description="RNA polymerase sigma factor 70 region 4 type 2" evidence="8">
    <location>
        <begin position="114"/>
        <end position="166"/>
    </location>
</feature>
<dbReference type="Gene3D" id="2.60.40.1120">
    <property type="entry name" value="Carboxypeptidase-like, regulatory domain"/>
    <property type="match status" value="1"/>
</dbReference>
<keyword evidence="10" id="KW-1185">Reference proteome</keyword>
<dbReference type="Pfam" id="PF04542">
    <property type="entry name" value="Sigma70_r2"/>
    <property type="match status" value="1"/>
</dbReference>
<evidence type="ECO:0000256" key="3">
    <source>
        <dbReference type="ARBA" id="ARBA00023082"/>
    </source>
</evidence>
<dbReference type="GO" id="GO:0006352">
    <property type="term" value="P:DNA-templated transcription initiation"/>
    <property type="evidence" value="ECO:0007669"/>
    <property type="project" value="InterPro"/>
</dbReference>
<gene>
    <name evidence="9" type="primary">sigW_2</name>
    <name evidence="9" type="ORF">Pla133_00520</name>
</gene>
<dbReference type="AlphaFoldDB" id="A0A518BDC1"/>
<evidence type="ECO:0000256" key="6">
    <source>
        <dbReference type="SAM" id="MobiDB-lite"/>
    </source>
</evidence>
<dbReference type="CDD" id="cd06171">
    <property type="entry name" value="Sigma70_r4"/>
    <property type="match status" value="1"/>
</dbReference>
<organism evidence="9 10">
    <name type="scientific">Engelhardtia mirabilis</name>
    <dbReference type="NCBI Taxonomy" id="2528011"/>
    <lineage>
        <taxon>Bacteria</taxon>
        <taxon>Pseudomonadati</taxon>
        <taxon>Planctomycetota</taxon>
        <taxon>Planctomycetia</taxon>
        <taxon>Planctomycetia incertae sedis</taxon>
        <taxon>Engelhardtia</taxon>
    </lineage>
</organism>
<dbReference type="InterPro" id="IPR008969">
    <property type="entry name" value="CarboxyPept-like_regulatory"/>
</dbReference>
<evidence type="ECO:0000256" key="2">
    <source>
        <dbReference type="ARBA" id="ARBA00023015"/>
    </source>
</evidence>
<keyword evidence="5" id="KW-0804">Transcription</keyword>
<feature type="region of interest" description="Disordered" evidence="6">
    <location>
        <begin position="260"/>
        <end position="303"/>
    </location>
</feature>
<sequence length="1058" mass="112077">MTHSHPNPAANAPSGFSSGVDLLRDLDWVQRLAFRLCSDRAIAEDLRQEAALAVLRQGAPEQDRRRPWLAGIVRNKLRMKRRTDGRREAREAGVADLESVSVDVDVVERAETQRAVTDAVLRLREPYRTTVLQRYFEEWTPGEIAERTGTSVETVKSRLKRGLRALEDDLANVFADAGAGSRDEAGTGWFSALLPLAVVESKRRALASATGGAQGLAAASLTTTGPLLMFAKSFPVPVVLLALFGLYSLTRAPKNGDLSTGVVEPRTGQTTVDRAHDLPSATEPGRLGRSALQAPGDEATSLGDAAQPMCALSGYVMDDRGRSLDGVDVALFRPADELVATAQTGPEGRFSLSVPEQSDPLLELRIEGEWFHRSERLEFGGTGWRARLPLTSGPRDVGTVVLTAAGAVAGRVFDASGAPVAGASVTTWGGDTTTSAEDGSFRLDRVSLGPDALEVRAEGFPIAEADITLRASSVTAGVEVRLEPEASLRGQAVDRLGQPVAGARVELDPVDEDDISRAVSGPDGQFELPFLWLEGAHLRVDAEGFDLWDSEEWDQEFEPGAGAIRVELNPAASVEFSVVDDATGQPIERFGLAVHKGAGSEGMQPVGDTEPPLQDYPGGRAVAGAREEYDEVVVCAEGYERFQDDVLTVGISGESLRSQTVRLRPFQAQPPVGSITGRVLRDGAPLANAFVELEGGKWMTERMKRLTDQSGDVFMSTGSSLPLVRTSADGSFTAEGLERPLYRIRVHALGGAATELPLVELAEGETVDLGDVHCRPGGTVRGGLIPPPGVSPKGLVASIGHGLGRVRSPLDDGGNFELLHVPAGNHSIDIEVRDGDFEDGAEAEVVVTAGAVTNVRIDASGGAGIRVRLVLDLDGAPADGCRVVFVDADSPQTVVAMAHCDASGRVDTYLPAAGDVAVCLMETFGDLIRHPEARLGPSAGTDIQESLGFRFGSAQVVVPGGRTLPADGGLAVQLFDTSGVLHQRITLEIVDGEVVDSPDVTYSPARGTGGGFALDLHRVLEGAWTVDVRVVALDFEGDLEPSKARAQVWLEGQSITVL</sequence>
<dbReference type="NCBIfam" id="TIGR02937">
    <property type="entry name" value="sigma70-ECF"/>
    <property type="match status" value="1"/>
</dbReference>
<dbReference type="Pfam" id="PF13620">
    <property type="entry name" value="CarboxypepD_reg"/>
    <property type="match status" value="1"/>
</dbReference>
<dbReference type="SUPFAM" id="SSF88659">
    <property type="entry name" value="Sigma3 and sigma4 domains of RNA polymerase sigma factors"/>
    <property type="match status" value="1"/>
</dbReference>
<evidence type="ECO:0000259" key="8">
    <source>
        <dbReference type="Pfam" id="PF08281"/>
    </source>
</evidence>
<reference evidence="9 10" key="1">
    <citation type="submission" date="2019-02" db="EMBL/GenBank/DDBJ databases">
        <title>Deep-cultivation of Planctomycetes and their phenomic and genomic characterization uncovers novel biology.</title>
        <authorList>
            <person name="Wiegand S."/>
            <person name="Jogler M."/>
            <person name="Boedeker C."/>
            <person name="Pinto D."/>
            <person name="Vollmers J."/>
            <person name="Rivas-Marin E."/>
            <person name="Kohn T."/>
            <person name="Peeters S.H."/>
            <person name="Heuer A."/>
            <person name="Rast P."/>
            <person name="Oberbeckmann S."/>
            <person name="Bunk B."/>
            <person name="Jeske O."/>
            <person name="Meyerdierks A."/>
            <person name="Storesund J.E."/>
            <person name="Kallscheuer N."/>
            <person name="Luecker S."/>
            <person name="Lage O.M."/>
            <person name="Pohl T."/>
            <person name="Merkel B.J."/>
            <person name="Hornburger P."/>
            <person name="Mueller R.-W."/>
            <person name="Bruemmer F."/>
            <person name="Labrenz M."/>
            <person name="Spormann A.M."/>
            <person name="Op den Camp H."/>
            <person name="Overmann J."/>
            <person name="Amann R."/>
            <person name="Jetten M.S.M."/>
            <person name="Mascher T."/>
            <person name="Medema M.H."/>
            <person name="Devos D.P."/>
            <person name="Kaster A.-K."/>
            <person name="Ovreas L."/>
            <person name="Rohde M."/>
            <person name="Galperin M.Y."/>
            <person name="Jogler C."/>
        </authorList>
    </citation>
    <scope>NUCLEOTIDE SEQUENCE [LARGE SCALE GENOMIC DNA]</scope>
    <source>
        <strain evidence="9 10">Pla133</strain>
    </source>
</reference>
<dbReference type="PANTHER" id="PTHR43133:SF8">
    <property type="entry name" value="RNA POLYMERASE SIGMA FACTOR HI_1459-RELATED"/>
    <property type="match status" value="1"/>
</dbReference>
<dbReference type="InterPro" id="IPR014284">
    <property type="entry name" value="RNA_pol_sigma-70_dom"/>
</dbReference>
<dbReference type="RefSeq" id="WP_419191980.1">
    <property type="nucleotide sequence ID" value="NZ_CP036296.1"/>
</dbReference>
<name>A0A518BDC1_9BACT</name>
<dbReference type="InterPro" id="IPR007627">
    <property type="entry name" value="RNA_pol_sigma70_r2"/>
</dbReference>
<evidence type="ECO:0000256" key="5">
    <source>
        <dbReference type="ARBA" id="ARBA00023163"/>
    </source>
</evidence>
<keyword evidence="2" id="KW-0805">Transcription regulation</keyword>
<keyword evidence="4" id="KW-0238">DNA-binding</keyword>
<protein>
    <submittedName>
        <fullName evidence="9">ECF RNA polymerase sigma factor SigW</fullName>
    </submittedName>
</protein>
<dbReference type="Proteomes" id="UP000316921">
    <property type="component" value="Chromosome"/>
</dbReference>
<dbReference type="Pfam" id="PF08281">
    <property type="entry name" value="Sigma70_r4_2"/>
    <property type="match status" value="1"/>
</dbReference>
<dbReference type="KEGG" id="pbap:Pla133_00520"/>
<evidence type="ECO:0000259" key="7">
    <source>
        <dbReference type="Pfam" id="PF04542"/>
    </source>
</evidence>
<dbReference type="InterPro" id="IPR039425">
    <property type="entry name" value="RNA_pol_sigma-70-like"/>
</dbReference>
<dbReference type="InterPro" id="IPR013249">
    <property type="entry name" value="RNA_pol_sigma70_r4_t2"/>
</dbReference>
<dbReference type="Gene3D" id="1.10.10.10">
    <property type="entry name" value="Winged helix-like DNA-binding domain superfamily/Winged helix DNA-binding domain"/>
    <property type="match status" value="1"/>
</dbReference>
<accession>A0A518BDC1</accession>
<evidence type="ECO:0000313" key="10">
    <source>
        <dbReference type="Proteomes" id="UP000316921"/>
    </source>
</evidence>
<dbReference type="GO" id="GO:0003677">
    <property type="term" value="F:DNA binding"/>
    <property type="evidence" value="ECO:0007669"/>
    <property type="project" value="UniProtKB-KW"/>
</dbReference>
<dbReference type="GO" id="GO:0016987">
    <property type="term" value="F:sigma factor activity"/>
    <property type="evidence" value="ECO:0007669"/>
    <property type="project" value="UniProtKB-KW"/>
</dbReference>
<evidence type="ECO:0000256" key="1">
    <source>
        <dbReference type="ARBA" id="ARBA00010641"/>
    </source>
</evidence>
<dbReference type="InterPro" id="IPR013325">
    <property type="entry name" value="RNA_pol_sigma_r2"/>
</dbReference>
<feature type="domain" description="RNA polymerase sigma-70 region 2" evidence="7">
    <location>
        <begin position="26"/>
        <end position="86"/>
    </location>
</feature>
<dbReference type="InterPro" id="IPR013324">
    <property type="entry name" value="RNA_pol_sigma_r3/r4-like"/>
</dbReference>
<comment type="similarity">
    <text evidence="1">Belongs to the sigma-70 factor family. ECF subfamily.</text>
</comment>
<dbReference type="SUPFAM" id="SSF49464">
    <property type="entry name" value="Carboxypeptidase regulatory domain-like"/>
    <property type="match status" value="2"/>
</dbReference>
<dbReference type="EMBL" id="CP036287">
    <property type="protein sequence ID" value="QDU64990.1"/>
    <property type="molecule type" value="Genomic_DNA"/>
</dbReference>
<evidence type="ECO:0000313" key="9">
    <source>
        <dbReference type="EMBL" id="QDU64990.1"/>
    </source>
</evidence>
<proteinExistence type="inferred from homology"/>
<dbReference type="SUPFAM" id="SSF88946">
    <property type="entry name" value="Sigma2 domain of RNA polymerase sigma factors"/>
    <property type="match status" value="1"/>
</dbReference>
<evidence type="ECO:0000256" key="4">
    <source>
        <dbReference type="ARBA" id="ARBA00023125"/>
    </source>
</evidence>
<dbReference type="Gene3D" id="1.10.1740.10">
    <property type="match status" value="1"/>
</dbReference>